<evidence type="ECO:0000259" key="5">
    <source>
        <dbReference type="PROSITE" id="PS51228"/>
    </source>
</evidence>
<dbReference type="InterPro" id="IPR000582">
    <property type="entry name" value="Acyl-CoA-binding_protein"/>
</dbReference>
<feature type="domain" description="ACB" evidence="5">
    <location>
        <begin position="1"/>
        <end position="85"/>
    </location>
</feature>
<dbReference type="AlphaFoldDB" id="A0A1Y2BW74"/>
<evidence type="ECO:0000256" key="1">
    <source>
        <dbReference type="ARBA" id="ARBA00022737"/>
    </source>
</evidence>
<feature type="repeat" description="ANK" evidence="4">
    <location>
        <begin position="194"/>
        <end position="226"/>
    </location>
</feature>
<keyword evidence="2 4" id="KW-0040">ANK repeat</keyword>
<dbReference type="InterPro" id="IPR014352">
    <property type="entry name" value="FERM/acyl-CoA-bd_prot_sf"/>
</dbReference>
<comment type="caution">
    <text evidence="6">The sequence shown here is derived from an EMBL/GenBank/DDBJ whole genome shotgun (WGS) entry which is preliminary data.</text>
</comment>
<dbReference type="Pfam" id="PF12796">
    <property type="entry name" value="Ank_2"/>
    <property type="match status" value="1"/>
</dbReference>
<keyword evidence="1" id="KW-0677">Repeat</keyword>
<sequence length="235" mass="26016">MDFDEATKLVAANPSAFSQQTLLRLYALYKVATVGPCNVPSPGFFAFEARAKWDAWNNLGSSHTPEMARLKYAELVEERFDFGYETSSSTRSSIYNNTDGDDGALGFTVSTLEKPDESALVVKEDDEKLLLDWVQTGDVSLLDAFLKKNPTIDLDQGRPDDGVTALHWACDREWKPIVELLVANGANLNVQDQEGMTALHYASLTENRDIYDFLIQAGADPSIRDISGELPSLKQ</sequence>
<dbReference type="PANTHER" id="PTHR24119:SF0">
    <property type="entry name" value="ACYL-COA-BINDING DOMAIN-CONTAINING PROTEIN 6"/>
    <property type="match status" value="1"/>
</dbReference>
<dbReference type="Gene3D" id="1.20.80.10">
    <property type="match status" value="1"/>
</dbReference>
<dbReference type="OrthoDB" id="2113883at2759"/>
<evidence type="ECO:0000313" key="6">
    <source>
        <dbReference type="EMBL" id="ORY39010.1"/>
    </source>
</evidence>
<dbReference type="Pfam" id="PF00887">
    <property type="entry name" value="ACBP"/>
    <property type="match status" value="1"/>
</dbReference>
<dbReference type="PANTHER" id="PTHR24119">
    <property type="entry name" value="ACYL-COA-BINDING DOMAIN-CONTAINING PROTEIN 6"/>
    <property type="match status" value="1"/>
</dbReference>
<protein>
    <submittedName>
        <fullName evidence="6">Ankyrin</fullName>
    </submittedName>
</protein>
<dbReference type="Proteomes" id="UP000193642">
    <property type="component" value="Unassembled WGS sequence"/>
</dbReference>
<dbReference type="PROSITE" id="PS51228">
    <property type="entry name" value="ACB_2"/>
    <property type="match status" value="1"/>
</dbReference>
<dbReference type="InterPro" id="IPR036770">
    <property type="entry name" value="Ankyrin_rpt-contain_sf"/>
</dbReference>
<reference evidence="6 7" key="1">
    <citation type="submission" date="2016-07" db="EMBL/GenBank/DDBJ databases">
        <title>Pervasive Adenine N6-methylation of Active Genes in Fungi.</title>
        <authorList>
            <consortium name="DOE Joint Genome Institute"/>
            <person name="Mondo S.J."/>
            <person name="Dannebaum R.O."/>
            <person name="Kuo R.C."/>
            <person name="Labutti K."/>
            <person name="Haridas S."/>
            <person name="Kuo A."/>
            <person name="Salamov A."/>
            <person name="Ahrendt S.R."/>
            <person name="Lipzen A."/>
            <person name="Sullivan W."/>
            <person name="Andreopoulos W.B."/>
            <person name="Clum A."/>
            <person name="Lindquist E."/>
            <person name="Daum C."/>
            <person name="Ramamoorthy G.K."/>
            <person name="Gryganskyi A."/>
            <person name="Culley D."/>
            <person name="Magnuson J.K."/>
            <person name="James T.Y."/>
            <person name="O'Malley M.A."/>
            <person name="Stajich J.E."/>
            <person name="Spatafora J.W."/>
            <person name="Visel A."/>
            <person name="Grigoriev I.V."/>
        </authorList>
    </citation>
    <scope>NUCLEOTIDE SEQUENCE [LARGE SCALE GENOMIC DNA]</scope>
    <source>
        <strain evidence="6 7">JEL800</strain>
    </source>
</reference>
<name>A0A1Y2BW74_9FUNG</name>
<gene>
    <name evidence="6" type="ORF">BCR33DRAFT_853591</name>
</gene>
<accession>A0A1Y2BW74</accession>
<dbReference type="PROSITE" id="PS50088">
    <property type="entry name" value="ANK_REPEAT"/>
    <property type="match status" value="2"/>
</dbReference>
<dbReference type="GO" id="GO:0000062">
    <property type="term" value="F:fatty-acyl-CoA binding"/>
    <property type="evidence" value="ECO:0007669"/>
    <property type="project" value="InterPro"/>
</dbReference>
<proteinExistence type="predicted"/>
<evidence type="ECO:0000256" key="2">
    <source>
        <dbReference type="ARBA" id="ARBA00023043"/>
    </source>
</evidence>
<dbReference type="STRING" id="329046.A0A1Y2BW74"/>
<dbReference type="SUPFAM" id="SSF48403">
    <property type="entry name" value="Ankyrin repeat"/>
    <property type="match status" value="1"/>
</dbReference>
<feature type="repeat" description="ANK" evidence="4">
    <location>
        <begin position="161"/>
        <end position="193"/>
    </location>
</feature>
<dbReference type="Gene3D" id="1.25.40.20">
    <property type="entry name" value="Ankyrin repeat-containing domain"/>
    <property type="match status" value="1"/>
</dbReference>
<dbReference type="PRINTS" id="PR00689">
    <property type="entry name" value="ACOABINDINGP"/>
</dbReference>
<keyword evidence="7" id="KW-1185">Reference proteome</keyword>
<evidence type="ECO:0000256" key="4">
    <source>
        <dbReference type="PROSITE-ProRule" id="PRU00023"/>
    </source>
</evidence>
<evidence type="ECO:0000313" key="7">
    <source>
        <dbReference type="Proteomes" id="UP000193642"/>
    </source>
</evidence>
<evidence type="ECO:0000256" key="3">
    <source>
        <dbReference type="ARBA" id="ARBA00023121"/>
    </source>
</evidence>
<dbReference type="SMART" id="SM00248">
    <property type="entry name" value="ANK"/>
    <property type="match status" value="3"/>
</dbReference>
<organism evidence="6 7">
    <name type="scientific">Rhizoclosmatium globosum</name>
    <dbReference type="NCBI Taxonomy" id="329046"/>
    <lineage>
        <taxon>Eukaryota</taxon>
        <taxon>Fungi</taxon>
        <taxon>Fungi incertae sedis</taxon>
        <taxon>Chytridiomycota</taxon>
        <taxon>Chytridiomycota incertae sedis</taxon>
        <taxon>Chytridiomycetes</taxon>
        <taxon>Chytridiales</taxon>
        <taxon>Chytriomycetaceae</taxon>
        <taxon>Rhizoclosmatium</taxon>
    </lineage>
</organism>
<dbReference type="PROSITE" id="PS50297">
    <property type="entry name" value="ANK_REP_REGION"/>
    <property type="match status" value="2"/>
</dbReference>
<dbReference type="InterPro" id="IPR002110">
    <property type="entry name" value="Ankyrin_rpt"/>
</dbReference>
<keyword evidence="3" id="KW-0446">Lipid-binding</keyword>
<dbReference type="EMBL" id="MCGO01000041">
    <property type="protein sequence ID" value="ORY39010.1"/>
    <property type="molecule type" value="Genomic_DNA"/>
</dbReference>